<name>A0A383F413_9ZZZZ</name>
<gene>
    <name evidence="1" type="ORF">METZ01_LOCUS516721</name>
</gene>
<reference evidence="1" key="1">
    <citation type="submission" date="2018-05" db="EMBL/GenBank/DDBJ databases">
        <authorList>
            <person name="Lanie J.A."/>
            <person name="Ng W.-L."/>
            <person name="Kazmierczak K.M."/>
            <person name="Andrzejewski T.M."/>
            <person name="Davidsen T.M."/>
            <person name="Wayne K.J."/>
            <person name="Tettelin H."/>
            <person name="Glass J.I."/>
            <person name="Rusch D."/>
            <person name="Podicherti R."/>
            <person name="Tsui H.-C.T."/>
            <person name="Winkler M.E."/>
        </authorList>
    </citation>
    <scope>NUCLEOTIDE SEQUENCE</scope>
</reference>
<proteinExistence type="predicted"/>
<evidence type="ECO:0000313" key="1">
    <source>
        <dbReference type="EMBL" id="SVE63867.1"/>
    </source>
</evidence>
<feature type="non-terminal residue" evidence="1">
    <location>
        <position position="45"/>
    </location>
</feature>
<protein>
    <submittedName>
        <fullName evidence="1">Uncharacterized protein</fullName>
    </submittedName>
</protein>
<accession>A0A383F413</accession>
<dbReference type="AlphaFoldDB" id="A0A383F413"/>
<dbReference type="EMBL" id="UINC01231367">
    <property type="protein sequence ID" value="SVE63867.1"/>
    <property type="molecule type" value="Genomic_DNA"/>
</dbReference>
<sequence>MGLITTPIFMFLRSAGRVLGLNKLIARFILGKGYETKYENKFING</sequence>
<organism evidence="1">
    <name type="scientific">marine metagenome</name>
    <dbReference type="NCBI Taxonomy" id="408172"/>
    <lineage>
        <taxon>unclassified sequences</taxon>
        <taxon>metagenomes</taxon>
        <taxon>ecological metagenomes</taxon>
    </lineage>
</organism>